<evidence type="ECO:0000313" key="4">
    <source>
        <dbReference type="Proteomes" id="UP000245771"/>
    </source>
</evidence>
<feature type="compositionally biased region" description="Polar residues" evidence="1">
    <location>
        <begin position="23"/>
        <end position="41"/>
    </location>
</feature>
<evidence type="ECO:0000256" key="1">
    <source>
        <dbReference type="SAM" id="MobiDB-lite"/>
    </source>
</evidence>
<evidence type="ECO:0000256" key="2">
    <source>
        <dbReference type="SAM" id="SignalP"/>
    </source>
</evidence>
<feature type="chain" id="PRO_5016414332" evidence="2">
    <location>
        <begin position="20"/>
        <end position="245"/>
    </location>
</feature>
<dbReference type="AlphaFoldDB" id="A0A316V761"/>
<keyword evidence="2" id="KW-0732">Signal</keyword>
<accession>A0A316V761</accession>
<sequence>MYLQTVPLLLIAATQLLECISNPLPQNNDNSFGNRTLTKRSPMQGKEDHHGGASSSRGPAPAPAQSSSGLRPGRQVYRAFDSVSASTPSTIPSQRLPTPPPQRDRRERRRPTPAHYAGEHYNARRPNRHNYNSGGGRHSSGGGYGSSSPDTPPRYGTGNSGAGGRIAGGLVGAAVESTIMTSAGYQPDIVATHNRHGRLQTSVGYSAGYGRSDSSNSGSNPCDACIGCCGWLLGGGSGSGSDSQQ</sequence>
<dbReference type="Proteomes" id="UP000245771">
    <property type="component" value="Unassembled WGS sequence"/>
</dbReference>
<feature type="compositionally biased region" description="Polar residues" evidence="1">
    <location>
        <begin position="83"/>
        <end position="96"/>
    </location>
</feature>
<feature type="signal peptide" evidence="2">
    <location>
        <begin position="1"/>
        <end position="19"/>
    </location>
</feature>
<keyword evidence="4" id="KW-1185">Reference proteome</keyword>
<organism evidence="3 4">
    <name type="scientific">Meira miltonrushii</name>
    <dbReference type="NCBI Taxonomy" id="1280837"/>
    <lineage>
        <taxon>Eukaryota</taxon>
        <taxon>Fungi</taxon>
        <taxon>Dikarya</taxon>
        <taxon>Basidiomycota</taxon>
        <taxon>Ustilaginomycotina</taxon>
        <taxon>Exobasidiomycetes</taxon>
        <taxon>Exobasidiales</taxon>
        <taxon>Brachybasidiaceae</taxon>
        <taxon>Meira</taxon>
    </lineage>
</organism>
<evidence type="ECO:0000313" key="3">
    <source>
        <dbReference type="EMBL" id="PWN33437.1"/>
    </source>
</evidence>
<feature type="region of interest" description="Disordered" evidence="1">
    <location>
        <begin position="83"/>
        <end position="161"/>
    </location>
</feature>
<gene>
    <name evidence="3" type="ORF">FA14DRAFT_173235</name>
</gene>
<dbReference type="GeneID" id="37022242"/>
<dbReference type="RefSeq" id="XP_025353739.1">
    <property type="nucleotide sequence ID" value="XM_025500461.1"/>
</dbReference>
<dbReference type="InParanoid" id="A0A316V761"/>
<proteinExistence type="predicted"/>
<protein>
    <submittedName>
        <fullName evidence="3">Uncharacterized protein</fullName>
    </submittedName>
</protein>
<name>A0A316V761_9BASI</name>
<feature type="compositionally biased region" description="Gly residues" evidence="1">
    <location>
        <begin position="133"/>
        <end position="145"/>
    </location>
</feature>
<feature type="compositionally biased region" description="Low complexity" evidence="1">
    <location>
        <begin position="52"/>
        <end position="69"/>
    </location>
</feature>
<dbReference type="EMBL" id="KZ819604">
    <property type="protein sequence ID" value="PWN33437.1"/>
    <property type="molecule type" value="Genomic_DNA"/>
</dbReference>
<reference evidence="3 4" key="1">
    <citation type="journal article" date="2018" name="Mol. Biol. Evol.">
        <title>Broad Genomic Sampling Reveals a Smut Pathogenic Ancestry of the Fungal Clade Ustilaginomycotina.</title>
        <authorList>
            <person name="Kijpornyongpan T."/>
            <person name="Mondo S.J."/>
            <person name="Barry K."/>
            <person name="Sandor L."/>
            <person name="Lee J."/>
            <person name="Lipzen A."/>
            <person name="Pangilinan J."/>
            <person name="LaButti K."/>
            <person name="Hainaut M."/>
            <person name="Henrissat B."/>
            <person name="Grigoriev I.V."/>
            <person name="Spatafora J.W."/>
            <person name="Aime M.C."/>
        </authorList>
    </citation>
    <scope>NUCLEOTIDE SEQUENCE [LARGE SCALE GENOMIC DNA]</scope>
    <source>
        <strain evidence="3 4">MCA 3882</strain>
    </source>
</reference>
<feature type="region of interest" description="Disordered" evidence="1">
    <location>
        <begin position="23"/>
        <end position="71"/>
    </location>
</feature>